<proteinExistence type="inferred from homology"/>
<gene>
    <name evidence="2" type="ORF">BJX68DRAFT_252331</name>
</gene>
<dbReference type="Pfam" id="PF00067">
    <property type="entry name" value="p450"/>
    <property type="match status" value="1"/>
</dbReference>
<dbReference type="InterPro" id="IPR050121">
    <property type="entry name" value="Cytochrome_P450_monoxygenase"/>
</dbReference>
<dbReference type="InterPro" id="IPR036396">
    <property type="entry name" value="Cyt_P450_sf"/>
</dbReference>
<comment type="caution">
    <text evidence="2">The sequence shown here is derived from an EMBL/GenBank/DDBJ whole genome shotgun (WGS) entry which is preliminary data.</text>
</comment>
<sequence>MGNFVEPAISNTWLYKVTKQSFPEGIFERLHPEYNTNALRTGPIELLTDTSLVAPHAQQFVLHAGVYKLEPFVHEKMAMLKKKLYRLCESALIQTYEAFRLFTTEIIMEFAFARSAEPIEQSPNDFRSWFLNRSDVAFQGIGDMQYRPWLRHLSGPIPESLLWIIRPEIGKLLDLLQFAEASLRYFQKRSKMPSHPVVFESLGGITVDQKVTEGMDILIAGADTTVPTLTTGFLHILKNPEIRRKLLESRRQAFPSATEQPSLRQVEKTACVKESFRLGITVISMSAYSMHTSTEAWEPDARGFYLPLWLRPNKKSLVQYLCTFSKGSRICLVSLWLKFACAGLCLSQDLGYEDPPRSDPFTLAYLEPGVLLKMTKCL</sequence>
<dbReference type="InterPro" id="IPR001128">
    <property type="entry name" value="Cyt_P450"/>
</dbReference>
<evidence type="ECO:0000313" key="3">
    <source>
        <dbReference type="Proteomes" id="UP001610444"/>
    </source>
</evidence>
<comment type="similarity">
    <text evidence="1">Belongs to the cytochrome P450 family.</text>
</comment>
<evidence type="ECO:0000313" key="2">
    <source>
        <dbReference type="EMBL" id="KAL2859373.1"/>
    </source>
</evidence>
<organism evidence="2 3">
    <name type="scientific">Aspergillus pseudodeflectus</name>
    <dbReference type="NCBI Taxonomy" id="176178"/>
    <lineage>
        <taxon>Eukaryota</taxon>
        <taxon>Fungi</taxon>
        <taxon>Dikarya</taxon>
        <taxon>Ascomycota</taxon>
        <taxon>Pezizomycotina</taxon>
        <taxon>Eurotiomycetes</taxon>
        <taxon>Eurotiomycetidae</taxon>
        <taxon>Eurotiales</taxon>
        <taxon>Aspergillaceae</taxon>
        <taxon>Aspergillus</taxon>
        <taxon>Aspergillus subgen. Nidulantes</taxon>
    </lineage>
</organism>
<dbReference type="GeneID" id="98157704"/>
<protein>
    <submittedName>
        <fullName evidence="2">Cytochrome P450</fullName>
    </submittedName>
</protein>
<accession>A0ABR4L4H0</accession>
<dbReference type="PANTHER" id="PTHR24305:SF234">
    <property type="entry name" value="CYTOCHROME P450"/>
    <property type="match status" value="1"/>
</dbReference>
<name>A0ABR4L4H0_9EURO</name>
<dbReference type="PANTHER" id="PTHR24305">
    <property type="entry name" value="CYTOCHROME P450"/>
    <property type="match status" value="1"/>
</dbReference>
<keyword evidence="3" id="KW-1185">Reference proteome</keyword>
<evidence type="ECO:0000256" key="1">
    <source>
        <dbReference type="ARBA" id="ARBA00010617"/>
    </source>
</evidence>
<dbReference type="Gene3D" id="1.10.630.10">
    <property type="entry name" value="Cytochrome P450"/>
    <property type="match status" value="1"/>
</dbReference>
<dbReference type="SUPFAM" id="SSF48264">
    <property type="entry name" value="Cytochrome P450"/>
    <property type="match status" value="1"/>
</dbReference>
<dbReference type="Proteomes" id="UP001610444">
    <property type="component" value="Unassembled WGS sequence"/>
</dbReference>
<reference evidence="2 3" key="1">
    <citation type="submission" date="2024-07" db="EMBL/GenBank/DDBJ databases">
        <title>Section-level genome sequencing and comparative genomics of Aspergillus sections Usti and Cavernicolus.</title>
        <authorList>
            <consortium name="Lawrence Berkeley National Laboratory"/>
            <person name="Nybo J.L."/>
            <person name="Vesth T.C."/>
            <person name="Theobald S."/>
            <person name="Frisvad J.C."/>
            <person name="Larsen T.O."/>
            <person name="Kjaerboelling I."/>
            <person name="Rothschild-Mancinelli K."/>
            <person name="Lyhne E.K."/>
            <person name="Kogle M.E."/>
            <person name="Barry K."/>
            <person name="Clum A."/>
            <person name="Na H."/>
            <person name="Ledsgaard L."/>
            <person name="Lin J."/>
            <person name="Lipzen A."/>
            <person name="Kuo A."/>
            <person name="Riley R."/>
            <person name="Mondo S."/>
            <person name="LaButti K."/>
            <person name="Haridas S."/>
            <person name="Pangalinan J."/>
            <person name="Salamov A.A."/>
            <person name="Simmons B.A."/>
            <person name="Magnuson J.K."/>
            <person name="Chen J."/>
            <person name="Drula E."/>
            <person name="Henrissat B."/>
            <person name="Wiebenga A."/>
            <person name="Lubbers R.J."/>
            <person name="Gomes A.C."/>
            <person name="Macurrencykelacurrency M.R."/>
            <person name="Stajich J."/>
            <person name="Grigoriev I.V."/>
            <person name="Mortensen U.H."/>
            <person name="De vries R.P."/>
            <person name="Baker S.E."/>
            <person name="Andersen M.R."/>
        </authorList>
    </citation>
    <scope>NUCLEOTIDE SEQUENCE [LARGE SCALE GENOMIC DNA]</scope>
    <source>
        <strain evidence="2 3">CBS 756.74</strain>
    </source>
</reference>
<dbReference type="RefSeq" id="XP_070904307.1">
    <property type="nucleotide sequence ID" value="XM_071042540.1"/>
</dbReference>
<dbReference type="EMBL" id="JBFXLR010000003">
    <property type="protein sequence ID" value="KAL2859373.1"/>
    <property type="molecule type" value="Genomic_DNA"/>
</dbReference>